<dbReference type="Pfam" id="PF00501">
    <property type="entry name" value="AMP-binding"/>
    <property type="match status" value="1"/>
</dbReference>
<protein>
    <submittedName>
        <fullName evidence="6">Non-ribosomal peptide synthetase</fullName>
    </submittedName>
</protein>
<evidence type="ECO:0000256" key="2">
    <source>
        <dbReference type="ARBA" id="ARBA00022553"/>
    </source>
</evidence>
<dbReference type="PROSITE" id="PS50075">
    <property type="entry name" value="CARRIER"/>
    <property type="match status" value="1"/>
</dbReference>
<keyword evidence="3" id="KW-0436">Ligase</keyword>
<dbReference type="PANTHER" id="PTHR45527:SF1">
    <property type="entry name" value="FATTY ACID SYNTHASE"/>
    <property type="match status" value="1"/>
</dbReference>
<name>K0RM87_THAOC</name>
<dbReference type="eggNOG" id="KOG1178">
    <property type="taxonomic scope" value="Eukaryota"/>
</dbReference>
<dbReference type="InterPro" id="IPR042099">
    <property type="entry name" value="ANL_N_sf"/>
</dbReference>
<proteinExistence type="predicted"/>
<dbReference type="GO" id="GO:0044550">
    <property type="term" value="P:secondary metabolite biosynthetic process"/>
    <property type="evidence" value="ECO:0007669"/>
    <property type="project" value="TreeGrafter"/>
</dbReference>
<keyword evidence="7" id="KW-1185">Reference proteome</keyword>
<gene>
    <name evidence="6" type="ORF">THAOC_26229</name>
</gene>
<accession>K0RM87</accession>
<dbReference type="SUPFAM" id="SSF52777">
    <property type="entry name" value="CoA-dependent acyltransferases"/>
    <property type="match status" value="2"/>
</dbReference>
<evidence type="ECO:0000256" key="1">
    <source>
        <dbReference type="ARBA" id="ARBA00022450"/>
    </source>
</evidence>
<sequence>MNNNNAVNNSNFDLDQLMSLQPPSKENPFANTRVADLFREQARKTPDAIAVEMGDESMTYKELDQRSDLLSSALVETGVGPNDIVAMNLSKNVYQAVGILGVTKSGGAFLPMDPSWPLERRQYIVKDANCRVAIIQGQFKGEYDGWFDGRFMVVDDPVWDDLLQQAQSDESVLGEQPTFSNPNDIAYIIFTSGSTGKPKGVMVKHLGLMNYQYAMVSLSYKDKGWRCALSFNYYFDAYYYDFFSTICFEAGTIVYFENGLALDGMTEDDNIQCLFTIPSLVAALSSIPDSVEIIFVGGEALTGAAIDAVMKSSAKLVTAYGPTEASNMVCTRTVVDSNNITSLGKFFPNLQTYVACPESLALKAFGEWGELLIGGDQVGLGYLNRPELTAEKFIPNPWGAGTLYRTGDLVRFGADGQLEIGGRIDFMIKFNGQRMEAGEIENALMSIDGVDEAVVLHRKDLDGPDALCAYVKPSSAVVDGGANLKANLVLPKYMFPTAFVGIDSWPRNANEKIDRKSLPKPVAIKKVALAGDESNWEARNEMDNQLRKIFADTLKLDLSNVASIDSDFFDIGGDSLGSMKLARAIQKDLGVKLPIAKVMKCRTVAALSDEISNMSKCSSGSELSMPPVVASHAVDDNATELFYPAHSGQSYILKLSHDYKAAKSTAYSCPMALWIDGDIHLDCLEQAMVSMKKRQAVMRTGFMRDPYSSNQWLQVIKPCDNQLSHTFIYGLEEVETEEQALALYREDCATDFGAYALTTGNLVRSRLVHVQSTGRHLLLIQIHHIIFDGLSHQLFWHDFSTLYAKAVSEKSGVSDDVVSSCLKVPQLEPMPLQLIDLTQWQLDTSAHPEMKRQRQYWRKQLREGRLPLLAFPEDKPRPNERTWKGWSIPLVIQPDVGRRLVQLGKEEKCTPFQVILALWSLVLCRHTGQEEVVVGCAFGGREQDAGLSNVIGFMVNYLAMRVEVPKDTSSGSIRQYLRSTRETVTNGILNGALPYNQIVNECLPSLNYESNRPQVFQTMLSMAGTDGWANHLDAGQFASAGAEITPIAQCTWDRCKSDVRIRAHQLSNGGFKGDIEFNSDVYSHERIKALSESLVELATSFAFAADDDSVWSIPMKKYREPKSGQLARQRSSVRRKSSRRTSFLTRQASSLRSICDAALAYDEERRQSLICIGGKRNDSMSAILVA</sequence>
<dbReference type="PRINTS" id="PR00154">
    <property type="entry name" value="AMPBINDING"/>
</dbReference>
<dbReference type="InterPro" id="IPR010071">
    <property type="entry name" value="AA_adenyl_dom"/>
</dbReference>
<dbReference type="InterPro" id="IPR000873">
    <property type="entry name" value="AMP-dep_synth/lig_dom"/>
</dbReference>
<dbReference type="OrthoDB" id="189763at2759"/>
<dbReference type="Pfam" id="PF00668">
    <property type="entry name" value="Condensation"/>
    <property type="match status" value="1"/>
</dbReference>
<evidence type="ECO:0000259" key="5">
    <source>
        <dbReference type="PROSITE" id="PS50075"/>
    </source>
</evidence>
<dbReference type="OMA" id="QIENLAW"/>
<dbReference type="AlphaFoldDB" id="K0RM87"/>
<dbReference type="CDD" id="cd05930">
    <property type="entry name" value="A_NRPS"/>
    <property type="match status" value="1"/>
</dbReference>
<dbReference type="Gene3D" id="1.10.1200.10">
    <property type="entry name" value="ACP-like"/>
    <property type="match status" value="1"/>
</dbReference>
<feature type="compositionally biased region" description="Low complexity" evidence="4">
    <location>
        <begin position="1"/>
        <end position="11"/>
    </location>
</feature>
<evidence type="ECO:0000256" key="4">
    <source>
        <dbReference type="SAM" id="MobiDB-lite"/>
    </source>
</evidence>
<dbReference type="SMR" id="K0RM87"/>
<dbReference type="Proteomes" id="UP000266841">
    <property type="component" value="Unassembled WGS sequence"/>
</dbReference>
<dbReference type="Gene3D" id="3.40.50.12780">
    <property type="entry name" value="N-terminal domain of ligase-like"/>
    <property type="match status" value="1"/>
</dbReference>
<dbReference type="InterPro" id="IPR020459">
    <property type="entry name" value="AMP-binding"/>
</dbReference>
<evidence type="ECO:0000256" key="3">
    <source>
        <dbReference type="ARBA" id="ARBA00022598"/>
    </source>
</evidence>
<dbReference type="InterPro" id="IPR001242">
    <property type="entry name" value="Condensation_dom"/>
</dbReference>
<dbReference type="InterPro" id="IPR020806">
    <property type="entry name" value="PKS_PP-bd"/>
</dbReference>
<dbReference type="Gene3D" id="3.30.559.30">
    <property type="entry name" value="Nonribosomal peptide synthetase, condensation domain"/>
    <property type="match status" value="1"/>
</dbReference>
<dbReference type="GO" id="GO:0016874">
    <property type="term" value="F:ligase activity"/>
    <property type="evidence" value="ECO:0007669"/>
    <property type="project" value="UniProtKB-KW"/>
</dbReference>
<dbReference type="InterPro" id="IPR009081">
    <property type="entry name" value="PP-bd_ACP"/>
</dbReference>
<organism evidence="6 7">
    <name type="scientific">Thalassiosira oceanica</name>
    <name type="common">Marine diatom</name>
    <dbReference type="NCBI Taxonomy" id="159749"/>
    <lineage>
        <taxon>Eukaryota</taxon>
        <taxon>Sar</taxon>
        <taxon>Stramenopiles</taxon>
        <taxon>Ochrophyta</taxon>
        <taxon>Bacillariophyta</taxon>
        <taxon>Coscinodiscophyceae</taxon>
        <taxon>Thalassiosirophycidae</taxon>
        <taxon>Thalassiosirales</taxon>
        <taxon>Thalassiosiraceae</taxon>
        <taxon>Thalassiosira</taxon>
    </lineage>
</organism>
<dbReference type="InterPro" id="IPR020845">
    <property type="entry name" value="AMP-binding_CS"/>
</dbReference>
<dbReference type="InterPro" id="IPR036736">
    <property type="entry name" value="ACP-like_sf"/>
</dbReference>
<feature type="domain" description="Carrier" evidence="5">
    <location>
        <begin position="537"/>
        <end position="615"/>
    </location>
</feature>
<dbReference type="SMART" id="SM00823">
    <property type="entry name" value="PKS_PP"/>
    <property type="match status" value="1"/>
</dbReference>
<keyword evidence="1" id="KW-0596">Phosphopantetheine</keyword>
<dbReference type="EMBL" id="AGNL01036200">
    <property type="protein sequence ID" value="EJK54205.1"/>
    <property type="molecule type" value="Genomic_DNA"/>
</dbReference>
<feature type="region of interest" description="Disordered" evidence="4">
    <location>
        <begin position="1"/>
        <end position="27"/>
    </location>
</feature>
<dbReference type="FunFam" id="3.40.50.980:FF:000001">
    <property type="entry name" value="Non-ribosomal peptide synthetase"/>
    <property type="match status" value="1"/>
</dbReference>
<comment type="caution">
    <text evidence="6">The sequence shown here is derived from an EMBL/GenBank/DDBJ whole genome shotgun (WGS) entry which is preliminary data.</text>
</comment>
<dbReference type="GO" id="GO:0043041">
    <property type="term" value="P:amino acid activation for nonribosomal peptide biosynthetic process"/>
    <property type="evidence" value="ECO:0007669"/>
    <property type="project" value="TreeGrafter"/>
</dbReference>
<dbReference type="PROSITE" id="PS00012">
    <property type="entry name" value="PHOSPHOPANTETHEINE"/>
    <property type="match status" value="1"/>
</dbReference>
<dbReference type="InterPro" id="IPR045851">
    <property type="entry name" value="AMP-bd_C_sf"/>
</dbReference>
<dbReference type="PROSITE" id="PS00455">
    <property type="entry name" value="AMP_BINDING"/>
    <property type="match status" value="1"/>
</dbReference>
<dbReference type="NCBIfam" id="TIGR01733">
    <property type="entry name" value="AA-adenyl-dom"/>
    <property type="match status" value="1"/>
</dbReference>
<dbReference type="SUPFAM" id="SSF47336">
    <property type="entry name" value="ACP-like"/>
    <property type="match status" value="1"/>
</dbReference>
<dbReference type="GO" id="GO:0005737">
    <property type="term" value="C:cytoplasm"/>
    <property type="evidence" value="ECO:0007669"/>
    <property type="project" value="TreeGrafter"/>
</dbReference>
<reference evidence="6 7" key="1">
    <citation type="journal article" date="2012" name="Genome Biol.">
        <title>Genome and low-iron response of an oceanic diatom adapted to chronic iron limitation.</title>
        <authorList>
            <person name="Lommer M."/>
            <person name="Specht M."/>
            <person name="Roy A.S."/>
            <person name="Kraemer L."/>
            <person name="Andreson R."/>
            <person name="Gutowska M.A."/>
            <person name="Wolf J."/>
            <person name="Bergner S.V."/>
            <person name="Schilhabel M.B."/>
            <person name="Klostermeier U.C."/>
            <person name="Beiko R.G."/>
            <person name="Rosenstiel P."/>
            <person name="Hippler M."/>
            <person name="Laroche J."/>
        </authorList>
    </citation>
    <scope>NUCLEOTIDE SEQUENCE [LARGE SCALE GENOMIC DNA]</scope>
    <source>
        <strain evidence="6 7">CCMP1005</strain>
    </source>
</reference>
<dbReference type="GO" id="GO:0031177">
    <property type="term" value="F:phosphopantetheine binding"/>
    <property type="evidence" value="ECO:0007669"/>
    <property type="project" value="InterPro"/>
</dbReference>
<dbReference type="SUPFAM" id="SSF56801">
    <property type="entry name" value="Acetyl-CoA synthetase-like"/>
    <property type="match status" value="1"/>
</dbReference>
<dbReference type="InterPro" id="IPR023213">
    <property type="entry name" value="CAT-like_dom_sf"/>
</dbReference>
<dbReference type="Gene3D" id="3.30.300.30">
    <property type="match status" value="1"/>
</dbReference>
<dbReference type="Pfam" id="PF00550">
    <property type="entry name" value="PP-binding"/>
    <property type="match status" value="1"/>
</dbReference>
<evidence type="ECO:0000313" key="6">
    <source>
        <dbReference type="EMBL" id="EJK54205.1"/>
    </source>
</evidence>
<dbReference type="Gene3D" id="3.30.559.10">
    <property type="entry name" value="Chloramphenicol acetyltransferase-like domain"/>
    <property type="match status" value="1"/>
</dbReference>
<keyword evidence="2" id="KW-0597">Phosphoprotein</keyword>
<evidence type="ECO:0000313" key="7">
    <source>
        <dbReference type="Proteomes" id="UP000266841"/>
    </source>
</evidence>
<dbReference type="PANTHER" id="PTHR45527">
    <property type="entry name" value="NONRIBOSOMAL PEPTIDE SYNTHETASE"/>
    <property type="match status" value="1"/>
</dbReference>
<dbReference type="InterPro" id="IPR006162">
    <property type="entry name" value="Ppantetheine_attach_site"/>
</dbReference>